<feature type="domain" description="Glycosyl hydrolase family 31 C-terminal" evidence="6">
    <location>
        <begin position="628"/>
        <end position="707"/>
    </location>
</feature>
<dbReference type="GO" id="GO:0030246">
    <property type="term" value="F:carbohydrate binding"/>
    <property type="evidence" value="ECO:0007669"/>
    <property type="project" value="InterPro"/>
</dbReference>
<keyword evidence="2" id="KW-0378">Hydrolase</keyword>
<dbReference type="InterPro" id="IPR000322">
    <property type="entry name" value="Glyco_hydro_31_TIM"/>
</dbReference>
<name>A0A9W7ESZ3_9STRA</name>
<feature type="compositionally biased region" description="Polar residues" evidence="3">
    <location>
        <begin position="59"/>
        <end position="77"/>
    </location>
</feature>
<keyword evidence="8" id="KW-1185">Reference proteome</keyword>
<reference evidence="8" key="1">
    <citation type="journal article" date="2023" name="Commun. Biol.">
        <title>Genome analysis of Parmales, the sister group of diatoms, reveals the evolutionary specialization of diatoms from phago-mixotrophs to photoautotrophs.</title>
        <authorList>
            <person name="Ban H."/>
            <person name="Sato S."/>
            <person name="Yoshikawa S."/>
            <person name="Yamada K."/>
            <person name="Nakamura Y."/>
            <person name="Ichinomiya M."/>
            <person name="Sato N."/>
            <person name="Blanc-Mathieu R."/>
            <person name="Endo H."/>
            <person name="Kuwata A."/>
            <person name="Ogata H."/>
        </authorList>
    </citation>
    <scope>NUCLEOTIDE SEQUENCE [LARGE SCALE GENOMIC DNA]</scope>
    <source>
        <strain evidence="8">NIES 3701</strain>
    </source>
</reference>
<dbReference type="SUPFAM" id="SSF51445">
    <property type="entry name" value="(Trans)glycosidases"/>
    <property type="match status" value="1"/>
</dbReference>
<dbReference type="SUPFAM" id="SSF74650">
    <property type="entry name" value="Galactose mutarotase-like"/>
    <property type="match status" value="1"/>
</dbReference>
<evidence type="ECO:0000259" key="5">
    <source>
        <dbReference type="Pfam" id="PF13802"/>
    </source>
</evidence>
<dbReference type="Pfam" id="PF13802">
    <property type="entry name" value="Gal_mutarotas_2"/>
    <property type="match status" value="1"/>
</dbReference>
<gene>
    <name evidence="7" type="ORF">TrST_g9007</name>
</gene>
<sequence>MTSKTTPFKCNSAPQITSGPTLTFTGGQSTPSPLQPPPSISVRFVFENCVRVTYLPTGKRQNPTTHSTNFDNQSPTPLQGYDRDEVLKSLPIVDAEVADTSTTMSSKSLKVKMSIDPESSHFSLKFFRASDSSLITSDYPTSAYTSTGSSVTHTQTLNPAKEFHVGLGDSPGRINRTSTKVFIKNVDAMGYTCSPEGSGKPLYKQWPIYSCYNAETETFYMIYYDTGSRGSVDLGYENSAFKGISKRVEFECGDLEYYFITGNSFAELNNTLAKIFGRPGCPTYRSVVGYNASSMMYADCDNIVNTLKEFNDKAKSYDIPVDGFYLSSGYTTHNQVRCVFNWDLEKVGGRPEQVFENNKGVIANVKPWLLECHPLFEELKSKGGFVKDANGEPVFEQCWSGGPNTSLPGCMVDFTTTAGYDFWVGKAREQLVNYGCTAIWVDNNEYECDGSGICGDGENKIPIGFIRPSQTLLMAQASLEALGGVEDKLVVTRAGGPGIQRYAGLTWTGDNRTSWSSLQWNTAQHSSLGVSGFPGVASDVGGFAGPRPDKELFIRWCQSALFTARFTIHSWNDDGTITEAWSYDDETVSIIRQIISVRRKFGPTFFALFKSASGEGGKDAERVLGGTGVPVTRPLMYHFPSDPNCLADTPEDDFDPSEQDVHLKDVASCDFLLGKNLLVCPIYKKGCIGRSVYLPQTSFGPNSRPTPWVEYSDTLSRMLKHLSVNTKSGPHIACGIHDYLPPLFVLGNSGLCYAGEDGSATVAMFVTDKLKPAEAMGWYPKFGWLLVKYDACKPNEPDFEAYAEEKVNITVHFFRCMDEAVVPPILQYDTIEVHAEIKEFK</sequence>
<evidence type="ECO:0000313" key="8">
    <source>
        <dbReference type="Proteomes" id="UP001165085"/>
    </source>
</evidence>
<keyword evidence="2" id="KW-0326">Glycosidase</keyword>
<evidence type="ECO:0000259" key="6">
    <source>
        <dbReference type="Pfam" id="PF21365"/>
    </source>
</evidence>
<dbReference type="OrthoDB" id="5839090at2759"/>
<accession>A0A9W7ESZ3</accession>
<dbReference type="Gene3D" id="2.60.40.4040">
    <property type="match status" value="1"/>
</dbReference>
<dbReference type="SUPFAM" id="SSF51011">
    <property type="entry name" value="Glycosyl hydrolase domain"/>
    <property type="match status" value="1"/>
</dbReference>
<feature type="compositionally biased region" description="Polar residues" evidence="3">
    <location>
        <begin position="1"/>
        <end position="28"/>
    </location>
</feature>
<dbReference type="Proteomes" id="UP001165085">
    <property type="component" value="Unassembled WGS sequence"/>
</dbReference>
<dbReference type="InterPro" id="IPR017853">
    <property type="entry name" value="GH"/>
</dbReference>
<evidence type="ECO:0008006" key="9">
    <source>
        <dbReference type="Google" id="ProtNLM"/>
    </source>
</evidence>
<dbReference type="GO" id="GO:0004553">
    <property type="term" value="F:hydrolase activity, hydrolyzing O-glycosyl compounds"/>
    <property type="evidence" value="ECO:0007669"/>
    <property type="project" value="InterPro"/>
</dbReference>
<dbReference type="InterPro" id="IPR025887">
    <property type="entry name" value="Glyco_hydro_31_N_dom"/>
</dbReference>
<dbReference type="Pfam" id="PF01055">
    <property type="entry name" value="Glyco_hydro_31_2nd"/>
    <property type="match status" value="1"/>
</dbReference>
<feature type="domain" description="Glycoside hydrolase family 31 TIM barrel" evidence="4">
    <location>
        <begin position="288"/>
        <end position="606"/>
    </location>
</feature>
<dbReference type="Pfam" id="PF21365">
    <property type="entry name" value="Glyco_hydro_31_3rd"/>
    <property type="match status" value="1"/>
</dbReference>
<evidence type="ECO:0000256" key="3">
    <source>
        <dbReference type="SAM" id="MobiDB-lite"/>
    </source>
</evidence>
<evidence type="ECO:0000256" key="2">
    <source>
        <dbReference type="RuleBase" id="RU361185"/>
    </source>
</evidence>
<dbReference type="InterPro" id="IPR011013">
    <property type="entry name" value="Gal_mutarotase_sf_dom"/>
</dbReference>
<feature type="region of interest" description="Disordered" evidence="3">
    <location>
        <begin position="57"/>
        <end position="81"/>
    </location>
</feature>
<comment type="caution">
    <text evidence="7">The sequence shown here is derived from an EMBL/GenBank/DDBJ whole genome shotgun (WGS) entry which is preliminary data.</text>
</comment>
<dbReference type="InterPro" id="IPR048395">
    <property type="entry name" value="Glyco_hydro_31_C"/>
</dbReference>
<feature type="domain" description="Glycoside hydrolase family 31 N-terminal" evidence="5">
    <location>
        <begin position="40"/>
        <end position="233"/>
    </location>
</feature>
<organism evidence="7 8">
    <name type="scientific">Triparma strigata</name>
    <dbReference type="NCBI Taxonomy" id="1606541"/>
    <lineage>
        <taxon>Eukaryota</taxon>
        <taxon>Sar</taxon>
        <taxon>Stramenopiles</taxon>
        <taxon>Ochrophyta</taxon>
        <taxon>Bolidophyceae</taxon>
        <taxon>Parmales</taxon>
        <taxon>Triparmaceae</taxon>
        <taxon>Triparma</taxon>
    </lineage>
</organism>
<dbReference type="AlphaFoldDB" id="A0A9W7ESZ3"/>
<dbReference type="Gene3D" id="2.60.40.1760">
    <property type="entry name" value="glycosyl hydrolase (family 31)"/>
    <property type="match status" value="1"/>
</dbReference>
<comment type="similarity">
    <text evidence="1 2">Belongs to the glycosyl hydrolase 31 family.</text>
</comment>
<evidence type="ECO:0000256" key="1">
    <source>
        <dbReference type="ARBA" id="ARBA00007806"/>
    </source>
</evidence>
<dbReference type="PANTHER" id="PTHR22762:SF165">
    <property type="entry name" value="PUTATIVE (AFU_ORTHOLOGUE AFUA_1G06560)-RELATED"/>
    <property type="match status" value="1"/>
</dbReference>
<evidence type="ECO:0000313" key="7">
    <source>
        <dbReference type="EMBL" id="GMH90543.1"/>
    </source>
</evidence>
<feature type="region of interest" description="Disordered" evidence="3">
    <location>
        <begin position="1"/>
        <end position="38"/>
    </location>
</feature>
<dbReference type="Gene3D" id="3.20.20.80">
    <property type="entry name" value="Glycosidases"/>
    <property type="match status" value="1"/>
</dbReference>
<protein>
    <recommendedName>
        <fullName evidence="9">Glycoside hydrolase family 31 N-terminal domain-containing protein</fullName>
    </recommendedName>
</protein>
<dbReference type="PANTHER" id="PTHR22762">
    <property type="entry name" value="ALPHA-GLUCOSIDASE"/>
    <property type="match status" value="1"/>
</dbReference>
<dbReference type="EMBL" id="BRXY01000373">
    <property type="protein sequence ID" value="GMH90543.1"/>
    <property type="molecule type" value="Genomic_DNA"/>
</dbReference>
<evidence type="ECO:0000259" key="4">
    <source>
        <dbReference type="Pfam" id="PF01055"/>
    </source>
</evidence>
<dbReference type="GO" id="GO:0005975">
    <property type="term" value="P:carbohydrate metabolic process"/>
    <property type="evidence" value="ECO:0007669"/>
    <property type="project" value="InterPro"/>
</dbReference>
<proteinExistence type="inferred from homology"/>